<dbReference type="Gene3D" id="3.40.50.80">
    <property type="entry name" value="Nucleotide-binding domain of ferredoxin-NADP reductase (FNR) module"/>
    <property type="match status" value="1"/>
</dbReference>
<dbReference type="InterPro" id="IPR001433">
    <property type="entry name" value="OxRdtase_FAD/NAD-bd"/>
</dbReference>
<gene>
    <name evidence="5" type="ORF">ES692_11155</name>
</gene>
<name>A0A5C7BF03_9FLAO</name>
<comment type="caution">
    <text evidence="5">The sequence shown here is derived from an EMBL/GenBank/DDBJ whole genome shotgun (WGS) entry which is preliminary data.</text>
</comment>
<dbReference type="GO" id="GO:0005829">
    <property type="term" value="C:cytosol"/>
    <property type="evidence" value="ECO:0007669"/>
    <property type="project" value="TreeGrafter"/>
</dbReference>
<dbReference type="SUPFAM" id="SSF52218">
    <property type="entry name" value="Flavoproteins"/>
    <property type="match status" value="1"/>
</dbReference>
<feature type="domain" description="Flavodoxin-like" evidence="4">
    <location>
        <begin position="343"/>
        <end position="481"/>
    </location>
</feature>
<evidence type="ECO:0000313" key="6">
    <source>
        <dbReference type="Proteomes" id="UP000321938"/>
    </source>
</evidence>
<dbReference type="RefSeq" id="WP_147231788.1">
    <property type="nucleotide sequence ID" value="NZ_VOSB01000015.1"/>
</dbReference>
<dbReference type="GO" id="GO:0016491">
    <property type="term" value="F:oxidoreductase activity"/>
    <property type="evidence" value="ECO:0007669"/>
    <property type="project" value="InterPro"/>
</dbReference>
<dbReference type="EC" id="1.6.2.4" evidence="2"/>
<feature type="transmembrane region" description="Helical" evidence="3">
    <location>
        <begin position="172"/>
        <end position="197"/>
    </location>
</feature>
<dbReference type="STRING" id="1123037.GCA_000425305_02230"/>
<evidence type="ECO:0000256" key="3">
    <source>
        <dbReference type="SAM" id="Phobius"/>
    </source>
</evidence>
<keyword evidence="3" id="KW-0812">Transmembrane</keyword>
<dbReference type="PANTHER" id="PTHR19384:SF17">
    <property type="entry name" value="NADPH--CYTOCHROME P450 REDUCTASE"/>
    <property type="match status" value="1"/>
</dbReference>
<dbReference type="Gene3D" id="3.40.50.360">
    <property type="match status" value="1"/>
</dbReference>
<dbReference type="InterPro" id="IPR039261">
    <property type="entry name" value="FNR_nucleotide-bd"/>
</dbReference>
<dbReference type="InterPro" id="IPR005625">
    <property type="entry name" value="PepSY-ass_TM"/>
</dbReference>
<accession>A0A5C7BF03</accession>
<dbReference type="SUPFAM" id="SSF52343">
    <property type="entry name" value="Ferredoxin reductase-like, C-terminal NADP-linked domain"/>
    <property type="match status" value="1"/>
</dbReference>
<dbReference type="InterPro" id="IPR017938">
    <property type="entry name" value="Riboflavin_synthase-like_b-brl"/>
</dbReference>
<feature type="transmembrane region" description="Helical" evidence="3">
    <location>
        <begin position="298"/>
        <end position="319"/>
    </location>
</feature>
<feature type="transmembrane region" description="Helical" evidence="3">
    <location>
        <begin position="12"/>
        <end position="33"/>
    </location>
</feature>
<protein>
    <recommendedName>
        <fullName evidence="2">NADPH--hemoprotein reductase</fullName>
        <ecNumber evidence="2">1.6.2.4</ecNumber>
    </recommendedName>
</protein>
<keyword evidence="3" id="KW-0472">Membrane</keyword>
<dbReference type="InterPro" id="IPR008254">
    <property type="entry name" value="Flavodoxin/NO_synth"/>
</dbReference>
<dbReference type="SUPFAM" id="SSF63380">
    <property type="entry name" value="Riboflavin synthase domain-like"/>
    <property type="match status" value="1"/>
</dbReference>
<keyword evidence="6" id="KW-1185">Reference proteome</keyword>
<dbReference type="PRINTS" id="PR00369">
    <property type="entry name" value="FLAVODOXIN"/>
</dbReference>
<dbReference type="Proteomes" id="UP000321938">
    <property type="component" value="Unassembled WGS sequence"/>
</dbReference>
<proteinExistence type="predicted"/>
<reference evidence="5 6" key="1">
    <citation type="submission" date="2019-08" db="EMBL/GenBank/DDBJ databases">
        <title>Genome of Psychroserpens burtonensis ACAM 167.</title>
        <authorList>
            <person name="Bowman J.P."/>
        </authorList>
    </citation>
    <scope>NUCLEOTIDE SEQUENCE [LARGE SCALE GENOMIC DNA]</scope>
    <source>
        <strain evidence="5 6">ACAM 167</strain>
    </source>
</reference>
<dbReference type="Pfam" id="PF03929">
    <property type="entry name" value="PepSY_TM"/>
    <property type="match status" value="1"/>
</dbReference>
<dbReference type="PANTHER" id="PTHR19384">
    <property type="entry name" value="NITRIC OXIDE SYNTHASE-RELATED"/>
    <property type="match status" value="1"/>
</dbReference>
<sequence>MTISVWRISHLMLALISSIFIVLASLTGMILAFEPISNQLKDYKVDAINEVSLATTITKLSNIYEEVLSIEVDDNEFVIASVFTKDGASETFYINPETGEKLGDVTEKAFIFKFATNLHRSLFLKSTGRFIIGLVSFFLFLMAITGAFLVAKRQGGITRWFSKVVNEDFKQYYHVVLGRYMLIPISIVALTGVYLSLDKFNLLPESEIKHSYPEVVEVDVVRTLISEFELFRSLKISEVKSVEFPFSEDIEDYYFIKLVDKELLVSQFTGDIVSEQPYALNQMALQWSFILHTGSGTIVWSAVLFFVCISLLFFIYTGFAMTLKRLKNNEKVSNSIMKDDAEYIILVGSETGTTYTFATLFFKALITAGEKAFISDLNSYTGYDNAKQLIIFTATYGEGEAPTNAKQFGKHLDVTVQNKLEYAVLGFGSLMYPEYCKYAIVVDALLQQHKAFTPKLPLFKINNQSLEAFKLWVRQWGESNGIVLDLTFRDSIKCQKNNTSFKVMERSGLNVDRSFLIRFKPQQRVKFESGDLLSIKINSDETARLYSIGKLNGDILLSVKTHDKGLCSNYLNDINANDMIKAGIQRNYDFHFPEYADEVVMIANGTGIAPFLGMISDNKKKKKIHLFWGGRTKASFDMYDKVIYQAFDKKYISSINIAYSQEQDEQNYVQDLIAQKDEFIANHLKNEGVIMICGSLEMQNSVLETLQNITNTRLKMSLSAFENMEQIKMDCY</sequence>
<dbReference type="GO" id="GO:0050660">
    <property type="term" value="F:flavin adenine dinucleotide binding"/>
    <property type="evidence" value="ECO:0007669"/>
    <property type="project" value="TreeGrafter"/>
</dbReference>
<evidence type="ECO:0000313" key="5">
    <source>
        <dbReference type="EMBL" id="TXE16904.1"/>
    </source>
</evidence>
<dbReference type="EMBL" id="VOSB01000015">
    <property type="protein sequence ID" value="TXE16904.1"/>
    <property type="molecule type" value="Genomic_DNA"/>
</dbReference>
<dbReference type="Pfam" id="PF00175">
    <property type="entry name" value="NAD_binding_1"/>
    <property type="match status" value="1"/>
</dbReference>
<dbReference type="InterPro" id="IPR029039">
    <property type="entry name" value="Flavoprotein-like_sf"/>
</dbReference>
<dbReference type="InterPro" id="IPR001709">
    <property type="entry name" value="Flavoprot_Pyr_Nucl_cyt_Rdtase"/>
</dbReference>
<dbReference type="Gene3D" id="2.40.30.10">
    <property type="entry name" value="Translation factors"/>
    <property type="match status" value="1"/>
</dbReference>
<feature type="transmembrane region" description="Helical" evidence="3">
    <location>
        <begin position="130"/>
        <end position="151"/>
    </location>
</feature>
<organism evidence="5 6">
    <name type="scientific">Psychroserpens burtonensis</name>
    <dbReference type="NCBI Taxonomy" id="49278"/>
    <lineage>
        <taxon>Bacteria</taxon>
        <taxon>Pseudomonadati</taxon>
        <taxon>Bacteroidota</taxon>
        <taxon>Flavobacteriia</taxon>
        <taxon>Flavobacteriales</taxon>
        <taxon>Flavobacteriaceae</taxon>
        <taxon>Psychroserpens</taxon>
    </lineage>
</organism>
<dbReference type="Pfam" id="PF00258">
    <property type="entry name" value="Flavodoxin_1"/>
    <property type="match status" value="1"/>
</dbReference>
<dbReference type="PROSITE" id="PS50902">
    <property type="entry name" value="FLAVODOXIN_LIKE"/>
    <property type="match status" value="1"/>
</dbReference>
<dbReference type="OrthoDB" id="9789468at2"/>
<keyword evidence="3" id="KW-1133">Transmembrane helix</keyword>
<dbReference type="InterPro" id="IPR001094">
    <property type="entry name" value="Flavdoxin-like"/>
</dbReference>
<dbReference type="PRINTS" id="PR00371">
    <property type="entry name" value="FPNCR"/>
</dbReference>
<evidence type="ECO:0000259" key="4">
    <source>
        <dbReference type="PROSITE" id="PS50902"/>
    </source>
</evidence>
<dbReference type="AlphaFoldDB" id="A0A5C7BF03"/>
<evidence type="ECO:0000256" key="2">
    <source>
        <dbReference type="ARBA" id="ARBA00023797"/>
    </source>
</evidence>
<evidence type="ECO:0000256" key="1">
    <source>
        <dbReference type="ARBA" id="ARBA00022630"/>
    </source>
</evidence>
<dbReference type="GO" id="GO:0010181">
    <property type="term" value="F:FMN binding"/>
    <property type="evidence" value="ECO:0007669"/>
    <property type="project" value="InterPro"/>
</dbReference>
<keyword evidence="1" id="KW-0285">Flavoprotein</keyword>